<evidence type="ECO:0000313" key="13">
    <source>
        <dbReference type="Proteomes" id="UP000812672"/>
    </source>
</evidence>
<keyword evidence="6" id="KW-0145">Chemotaxis</keyword>
<keyword evidence="11" id="KW-0175">Coiled coil</keyword>
<reference evidence="12 13" key="1">
    <citation type="journal article" date="2011" name="Int. J. Syst. Evol. Microbiol.">
        <title>Allobacillus halotolerans gen. nov., sp. nov. isolated from shrimp paste.</title>
        <authorList>
            <person name="Sheu S.Y."/>
            <person name="Arun A.B."/>
            <person name="Jiang S.R."/>
            <person name="Young C.C."/>
            <person name="Chen W.M."/>
        </authorList>
    </citation>
    <scope>NUCLEOTIDE SEQUENCE [LARGE SCALE GENOMIC DNA]</scope>
    <source>
        <strain evidence="12 13">LMG 24826</strain>
    </source>
</reference>
<name>A0ABS6GPI6_9BACI</name>
<evidence type="ECO:0000256" key="7">
    <source>
        <dbReference type="ARBA" id="ARBA00022795"/>
    </source>
</evidence>
<evidence type="ECO:0000256" key="4">
    <source>
        <dbReference type="ARBA" id="ARBA00022448"/>
    </source>
</evidence>
<evidence type="ECO:0000256" key="10">
    <source>
        <dbReference type="ARBA" id="ARBA00023225"/>
    </source>
</evidence>
<evidence type="ECO:0000256" key="8">
    <source>
        <dbReference type="ARBA" id="ARBA00022927"/>
    </source>
</evidence>
<comment type="similarity">
    <text evidence="2">Belongs to the FliJ family.</text>
</comment>
<evidence type="ECO:0000256" key="6">
    <source>
        <dbReference type="ARBA" id="ARBA00022500"/>
    </source>
</evidence>
<keyword evidence="4" id="KW-0813">Transport</keyword>
<keyword evidence="12" id="KW-0282">Flagellum</keyword>
<protein>
    <recommendedName>
        <fullName evidence="3">Flagellar FliJ protein</fullName>
    </recommendedName>
</protein>
<dbReference type="Pfam" id="PF02050">
    <property type="entry name" value="FliJ"/>
    <property type="match status" value="1"/>
</dbReference>
<organism evidence="12 13">
    <name type="scientific">Allobacillus halotolerans</name>
    <dbReference type="NCBI Taxonomy" id="570278"/>
    <lineage>
        <taxon>Bacteria</taxon>
        <taxon>Bacillati</taxon>
        <taxon>Bacillota</taxon>
        <taxon>Bacilli</taxon>
        <taxon>Bacillales</taxon>
        <taxon>Bacillaceae</taxon>
        <taxon>Allobacillus</taxon>
    </lineage>
</organism>
<feature type="coiled-coil region" evidence="11">
    <location>
        <begin position="73"/>
        <end position="128"/>
    </location>
</feature>
<comment type="caution">
    <text evidence="12">The sequence shown here is derived from an EMBL/GenBank/DDBJ whole genome shotgun (WGS) entry which is preliminary data.</text>
</comment>
<evidence type="ECO:0000313" key="12">
    <source>
        <dbReference type="EMBL" id="MBU6081036.1"/>
    </source>
</evidence>
<sequence>MNTIHSIERIYNIREKEMNEAQAQYQRAIDYFEEQATELFQLLKKKETLQERFDNRLKGRVTITYIHAAHDSIQRIEKEEKALQTKVHQARVNMKQKENQLKVAHLEMKKMEKLIQLKKEELKEFAKKKEAEFMDEISMQQYFRTR</sequence>
<gene>
    <name evidence="12" type="primary">fliJ</name>
    <name evidence="12" type="ORF">KQ486_08385</name>
</gene>
<comment type="subcellular location">
    <subcellularLocation>
        <location evidence="1">Cell membrane</location>
        <topology evidence="1">Peripheral membrane protein</topology>
        <orientation evidence="1">Cytoplasmic side</orientation>
    </subcellularLocation>
</comment>
<dbReference type="RefSeq" id="WP_186278499.1">
    <property type="nucleotide sequence ID" value="NZ_CAUPKR010000005.1"/>
</dbReference>
<keyword evidence="13" id="KW-1185">Reference proteome</keyword>
<keyword evidence="5" id="KW-1003">Cell membrane</keyword>
<keyword evidence="10" id="KW-1006">Bacterial flagellum protein export</keyword>
<dbReference type="Proteomes" id="UP000812672">
    <property type="component" value="Unassembled WGS sequence"/>
</dbReference>
<keyword evidence="7" id="KW-1005">Bacterial flagellum biogenesis</keyword>
<evidence type="ECO:0000256" key="1">
    <source>
        <dbReference type="ARBA" id="ARBA00004413"/>
    </source>
</evidence>
<keyword evidence="12" id="KW-0966">Cell projection</keyword>
<keyword evidence="12" id="KW-0969">Cilium</keyword>
<evidence type="ECO:0000256" key="3">
    <source>
        <dbReference type="ARBA" id="ARBA00020392"/>
    </source>
</evidence>
<dbReference type="NCBIfam" id="TIGR02473">
    <property type="entry name" value="flagell_FliJ"/>
    <property type="match status" value="1"/>
</dbReference>
<keyword evidence="9" id="KW-0472">Membrane</keyword>
<accession>A0ABS6GPI6</accession>
<evidence type="ECO:0000256" key="2">
    <source>
        <dbReference type="ARBA" id="ARBA00010004"/>
    </source>
</evidence>
<proteinExistence type="inferred from homology"/>
<keyword evidence="8" id="KW-0653">Protein transport</keyword>
<dbReference type="InterPro" id="IPR053716">
    <property type="entry name" value="Flag_assembly_chemotaxis_eff"/>
</dbReference>
<evidence type="ECO:0000256" key="5">
    <source>
        <dbReference type="ARBA" id="ARBA00022475"/>
    </source>
</evidence>
<evidence type="ECO:0000256" key="9">
    <source>
        <dbReference type="ARBA" id="ARBA00023136"/>
    </source>
</evidence>
<evidence type="ECO:0000256" key="11">
    <source>
        <dbReference type="SAM" id="Coils"/>
    </source>
</evidence>
<dbReference type="InterPro" id="IPR012823">
    <property type="entry name" value="Flagell_FliJ"/>
</dbReference>
<dbReference type="EMBL" id="JAHLZF010000011">
    <property type="protein sequence ID" value="MBU6081036.1"/>
    <property type="molecule type" value="Genomic_DNA"/>
</dbReference>
<dbReference type="Gene3D" id="1.10.287.1700">
    <property type="match status" value="1"/>
</dbReference>